<keyword evidence="8" id="KW-1185">Reference proteome</keyword>
<dbReference type="FunFam" id="3.30.1070.10:FF:000001">
    <property type="entry name" value="Cell division topological specificity factor"/>
    <property type="match status" value="1"/>
</dbReference>
<keyword evidence="3 6" id="KW-0132">Cell division</keyword>
<organism evidence="7 8">
    <name type="scientific">Thiohalomonas denitrificans</name>
    <dbReference type="NCBI Taxonomy" id="415747"/>
    <lineage>
        <taxon>Bacteria</taxon>
        <taxon>Pseudomonadati</taxon>
        <taxon>Pseudomonadota</taxon>
        <taxon>Gammaproteobacteria</taxon>
        <taxon>Thiohalomonadales</taxon>
        <taxon>Thiohalomonadaceae</taxon>
        <taxon>Thiohalomonas</taxon>
    </lineage>
</organism>
<evidence type="ECO:0000256" key="1">
    <source>
        <dbReference type="ARBA" id="ARBA00008168"/>
    </source>
</evidence>
<dbReference type="NCBIfam" id="NF001422">
    <property type="entry name" value="PRK00296.1"/>
    <property type="match status" value="1"/>
</dbReference>
<evidence type="ECO:0000256" key="6">
    <source>
        <dbReference type="HAMAP-Rule" id="MF_00262"/>
    </source>
</evidence>
<evidence type="ECO:0000256" key="4">
    <source>
        <dbReference type="ARBA" id="ARBA00023306"/>
    </source>
</evidence>
<evidence type="ECO:0000256" key="2">
    <source>
        <dbReference type="ARBA" id="ARBA00020112"/>
    </source>
</evidence>
<dbReference type="GO" id="GO:0032955">
    <property type="term" value="P:regulation of division septum assembly"/>
    <property type="evidence" value="ECO:0007669"/>
    <property type="project" value="InterPro"/>
</dbReference>
<dbReference type="AlphaFoldDB" id="A0A1G5PZ49"/>
<dbReference type="SUPFAM" id="SSF55229">
    <property type="entry name" value="Cell division protein MinE topological specificity domain"/>
    <property type="match status" value="1"/>
</dbReference>
<evidence type="ECO:0000313" key="8">
    <source>
        <dbReference type="Proteomes" id="UP000199648"/>
    </source>
</evidence>
<accession>A0A1G5PZ49</accession>
<evidence type="ECO:0000256" key="3">
    <source>
        <dbReference type="ARBA" id="ARBA00022618"/>
    </source>
</evidence>
<dbReference type="NCBIfam" id="TIGR01215">
    <property type="entry name" value="minE"/>
    <property type="match status" value="1"/>
</dbReference>
<comment type="function">
    <text evidence="5 6">Prevents the cell division inhibition by proteins MinC and MinD at internal division sites while permitting inhibition at polar sites. This ensures cell division at the proper site by restricting the formation of a division septum at the midpoint of the long axis of the cell.</text>
</comment>
<gene>
    <name evidence="6" type="primary">minE</name>
    <name evidence="7" type="ORF">SAMN03097708_01031</name>
</gene>
<dbReference type="InterPro" id="IPR005527">
    <property type="entry name" value="MinE"/>
</dbReference>
<evidence type="ECO:0000256" key="5">
    <source>
        <dbReference type="ARBA" id="ARBA00025265"/>
    </source>
</evidence>
<dbReference type="STRING" id="415747.SAMN03097708_01031"/>
<protein>
    <recommendedName>
        <fullName evidence="2 6">Cell division topological specificity factor</fullName>
    </recommendedName>
</protein>
<comment type="similarity">
    <text evidence="1 6">Belongs to the MinE family.</text>
</comment>
<dbReference type="OrthoDB" id="9802655at2"/>
<dbReference type="Proteomes" id="UP000199648">
    <property type="component" value="Unassembled WGS sequence"/>
</dbReference>
<reference evidence="7 8" key="1">
    <citation type="submission" date="2016-10" db="EMBL/GenBank/DDBJ databases">
        <authorList>
            <person name="de Groot N.N."/>
        </authorList>
    </citation>
    <scope>NUCLEOTIDE SEQUENCE [LARGE SCALE GENOMIC DNA]</scope>
    <source>
        <strain evidence="7 8">HLD2</strain>
    </source>
</reference>
<name>A0A1G5PZ49_9GAMM</name>
<dbReference type="InterPro" id="IPR036707">
    <property type="entry name" value="MinE_sf"/>
</dbReference>
<dbReference type="GO" id="GO:0051301">
    <property type="term" value="P:cell division"/>
    <property type="evidence" value="ECO:0007669"/>
    <property type="project" value="UniProtKB-KW"/>
</dbReference>
<dbReference type="Gene3D" id="3.30.1070.10">
    <property type="entry name" value="Cell division topological specificity factor MinE"/>
    <property type="match status" value="1"/>
</dbReference>
<sequence length="85" mass="10037">MGLLKYFRESKPSTAKLAKERLQVVIAHQRGERNSRYEFLPAMQREILEVIRKYIPIDQEQVHVNLEQEGDYEVLELNVTLPDKP</sequence>
<dbReference type="RefSeq" id="WP_092993473.1">
    <property type="nucleotide sequence ID" value="NZ_FMWD01000003.1"/>
</dbReference>
<dbReference type="GO" id="GO:0042802">
    <property type="term" value="F:identical protein binding"/>
    <property type="evidence" value="ECO:0007669"/>
    <property type="project" value="UniProtKB-ARBA"/>
</dbReference>
<evidence type="ECO:0000313" key="7">
    <source>
        <dbReference type="EMBL" id="SCZ54823.1"/>
    </source>
</evidence>
<dbReference type="Pfam" id="PF03776">
    <property type="entry name" value="MinE"/>
    <property type="match status" value="1"/>
</dbReference>
<keyword evidence="4 6" id="KW-0131">Cell cycle</keyword>
<dbReference type="HAMAP" id="MF_00262">
    <property type="entry name" value="MinE"/>
    <property type="match status" value="1"/>
</dbReference>
<proteinExistence type="inferred from homology"/>
<dbReference type="EMBL" id="FMWD01000003">
    <property type="protein sequence ID" value="SCZ54823.1"/>
    <property type="molecule type" value="Genomic_DNA"/>
</dbReference>